<dbReference type="InterPro" id="IPR036390">
    <property type="entry name" value="WH_DNA-bd_sf"/>
</dbReference>
<dbReference type="SUPFAM" id="SSF46785">
    <property type="entry name" value="Winged helix' DNA-binding domain"/>
    <property type="match status" value="1"/>
</dbReference>
<dbReference type="InterPro" id="IPR058163">
    <property type="entry name" value="LysR-type_TF_proteobact-type"/>
</dbReference>
<protein>
    <submittedName>
        <fullName evidence="3">Transcriptional regulator</fullName>
    </submittedName>
</protein>
<dbReference type="PANTHER" id="PTHR30537">
    <property type="entry name" value="HTH-TYPE TRANSCRIPTIONAL REGULATOR"/>
    <property type="match status" value="1"/>
</dbReference>
<evidence type="ECO:0000259" key="2">
    <source>
        <dbReference type="PROSITE" id="PS50931"/>
    </source>
</evidence>
<organism evidence="3 4">
    <name type="scientific">Wenxinia marina DSM 24838</name>
    <dbReference type="NCBI Taxonomy" id="1123501"/>
    <lineage>
        <taxon>Bacteria</taxon>
        <taxon>Pseudomonadati</taxon>
        <taxon>Pseudomonadota</taxon>
        <taxon>Alphaproteobacteria</taxon>
        <taxon>Rhodobacterales</taxon>
        <taxon>Roseobacteraceae</taxon>
        <taxon>Wenxinia</taxon>
    </lineage>
</organism>
<proteinExistence type="inferred from homology"/>
<dbReference type="GO" id="GO:0006351">
    <property type="term" value="P:DNA-templated transcription"/>
    <property type="evidence" value="ECO:0007669"/>
    <property type="project" value="TreeGrafter"/>
</dbReference>
<feature type="domain" description="HTH lysR-type" evidence="2">
    <location>
        <begin position="1"/>
        <end position="59"/>
    </location>
</feature>
<dbReference type="RefSeq" id="WP_018301374.1">
    <property type="nucleotide sequence ID" value="NZ_KB902277.1"/>
</dbReference>
<dbReference type="PROSITE" id="PS50931">
    <property type="entry name" value="HTH_LYSR"/>
    <property type="match status" value="1"/>
</dbReference>
<evidence type="ECO:0000313" key="3">
    <source>
        <dbReference type="EMBL" id="KIQ68739.1"/>
    </source>
</evidence>
<dbReference type="GO" id="GO:0003700">
    <property type="term" value="F:DNA-binding transcription factor activity"/>
    <property type="evidence" value="ECO:0007669"/>
    <property type="project" value="InterPro"/>
</dbReference>
<reference evidence="3 4" key="1">
    <citation type="submission" date="2013-01" db="EMBL/GenBank/DDBJ databases">
        <authorList>
            <person name="Fiebig A."/>
            <person name="Goeker M."/>
            <person name="Klenk H.-P.P."/>
        </authorList>
    </citation>
    <scope>NUCLEOTIDE SEQUENCE [LARGE SCALE GENOMIC DNA]</scope>
    <source>
        <strain evidence="3 4">DSM 24838</strain>
    </source>
</reference>
<evidence type="ECO:0000256" key="1">
    <source>
        <dbReference type="ARBA" id="ARBA00009437"/>
    </source>
</evidence>
<dbReference type="AlphaFoldDB" id="A0A0D0Q2I9"/>
<dbReference type="EMBL" id="AONG01000012">
    <property type="protein sequence ID" value="KIQ68739.1"/>
    <property type="molecule type" value="Genomic_DNA"/>
</dbReference>
<comment type="caution">
    <text evidence="3">The sequence shown here is derived from an EMBL/GenBank/DDBJ whole genome shotgun (WGS) entry which is preliminary data.</text>
</comment>
<dbReference type="InterPro" id="IPR036388">
    <property type="entry name" value="WH-like_DNA-bd_sf"/>
</dbReference>
<gene>
    <name evidence="3" type="ORF">Wenmar_02465</name>
</gene>
<evidence type="ECO:0000313" key="4">
    <source>
        <dbReference type="Proteomes" id="UP000035100"/>
    </source>
</evidence>
<comment type="similarity">
    <text evidence="1">Belongs to the LysR transcriptional regulatory family.</text>
</comment>
<dbReference type="Gene3D" id="1.10.10.10">
    <property type="entry name" value="Winged helix-like DNA-binding domain superfamily/Winged helix DNA-binding domain"/>
    <property type="match status" value="1"/>
</dbReference>
<dbReference type="InterPro" id="IPR000847">
    <property type="entry name" value="LysR_HTH_N"/>
</dbReference>
<sequence>MQNWDDLRFLLALARCGTMTEAAKRLGSNVATVSRRIERLGTRLGYPPFAKTAEGWVPASSILPLIDIAETVEARLALELNRARAMTLTERVPIRLGAPPVVTLGALLPMLRDAPHALGGIELTLIDRVSGDGLGDHDIIVRFDMPPAGRLMTRKVGRLDVRLYGRPDAEETGDWAGLTGWTEASGPMQLGLARFGRPPSLRVDTYNTLASLMRSSGLPGPLPDTALSFDDVLQPLDPGGASWSVDLWSAYHETRRNDPAIDRVLEWIVAACARAQDRAGPVAKTQARSRSKQG</sequence>
<keyword evidence="4" id="KW-1185">Reference proteome</keyword>
<dbReference type="GO" id="GO:0043565">
    <property type="term" value="F:sequence-specific DNA binding"/>
    <property type="evidence" value="ECO:0007669"/>
    <property type="project" value="TreeGrafter"/>
</dbReference>
<name>A0A0D0Q2I9_9RHOB</name>
<dbReference type="SUPFAM" id="SSF53850">
    <property type="entry name" value="Periplasmic binding protein-like II"/>
    <property type="match status" value="1"/>
</dbReference>
<dbReference type="OrthoDB" id="7768317at2"/>
<accession>A0A0D0Q2I9</accession>
<dbReference type="PANTHER" id="PTHR30537:SF3">
    <property type="entry name" value="TRANSCRIPTIONAL REGULATORY PROTEIN"/>
    <property type="match status" value="1"/>
</dbReference>
<dbReference type="STRING" id="1123501.Wenmar_02465"/>
<dbReference type="Proteomes" id="UP000035100">
    <property type="component" value="Unassembled WGS sequence"/>
</dbReference>
<dbReference type="eggNOG" id="COG0583">
    <property type="taxonomic scope" value="Bacteria"/>
</dbReference>
<dbReference type="Pfam" id="PF00126">
    <property type="entry name" value="HTH_1"/>
    <property type="match status" value="1"/>
</dbReference>